<dbReference type="PANTHER" id="PTHR31683:SF18">
    <property type="entry name" value="PECTATE LYASE 21-RELATED"/>
    <property type="match status" value="1"/>
</dbReference>
<keyword evidence="8" id="KW-1185">Reference proteome</keyword>
<comment type="caution">
    <text evidence="7">The sequence shown here is derived from an EMBL/GenBank/DDBJ whole genome shotgun (WGS) entry which is preliminary data.</text>
</comment>
<keyword evidence="4" id="KW-0119">Carbohydrate metabolism</keyword>
<organism evidence="7 8">
    <name type="scientific">Botrytis elliptica</name>
    <dbReference type="NCBI Taxonomy" id="278938"/>
    <lineage>
        <taxon>Eukaryota</taxon>
        <taxon>Fungi</taxon>
        <taxon>Dikarya</taxon>
        <taxon>Ascomycota</taxon>
        <taxon>Pezizomycotina</taxon>
        <taxon>Leotiomycetes</taxon>
        <taxon>Helotiales</taxon>
        <taxon>Sclerotiniaceae</taxon>
        <taxon>Botrytis</taxon>
    </lineage>
</organism>
<dbReference type="InterPro" id="IPR011050">
    <property type="entry name" value="Pectin_lyase_fold/virulence"/>
</dbReference>
<dbReference type="InterPro" id="IPR012334">
    <property type="entry name" value="Pectin_lyas_fold"/>
</dbReference>
<dbReference type="GO" id="GO:0005576">
    <property type="term" value="C:extracellular region"/>
    <property type="evidence" value="ECO:0007669"/>
    <property type="project" value="UniProtKB-SubCell"/>
</dbReference>
<dbReference type="EMBL" id="PQXM01000383">
    <property type="protein sequence ID" value="TGO73160.1"/>
    <property type="molecule type" value="Genomic_DNA"/>
</dbReference>
<accession>A0A4Z1JNK3</accession>
<dbReference type="GO" id="GO:0000272">
    <property type="term" value="P:polysaccharide catabolic process"/>
    <property type="evidence" value="ECO:0007669"/>
    <property type="project" value="UniProtKB-KW"/>
</dbReference>
<sequence>MKLSILSTGLAVLAQFVSAAPTPTEGDAIAERANIAKRASITDVATTGFATQNGGTKGGAGGATTTVSTLAQFTAAVTNDEVARVIVVSGTISGSVKVRVGSNKTIVGKKGANSTDDFLALIGIGLYINKSTNVIVRNIISQKVLAANGDAIGIQAAKNVWIDHVFVLQKSRAKIKTNLFPSDVSSDLTHGKDYYDGLIDVTHASDWVTISNSYIHDHFKASLIGHSDNNAAEDTGHLTVTQHNNYWSNIGSRTPSFRFGTGHVFNSYFLNANTGIDTRDGAQILVQSNVFKNVSEPIAALYSDDTGYANAFDNDLGGYANTAPVGTLTTTSLPYSYSLLGSGNVVAAVVGSAGATLAL</sequence>
<feature type="domain" description="Pectate lyase" evidence="6">
    <location>
        <begin position="60"/>
        <end position="297"/>
    </location>
</feature>
<dbReference type="InterPro" id="IPR002022">
    <property type="entry name" value="Pec_lyase"/>
</dbReference>
<evidence type="ECO:0000313" key="7">
    <source>
        <dbReference type="EMBL" id="TGO73160.1"/>
    </source>
</evidence>
<keyword evidence="2 5" id="KW-0732">Signal</keyword>
<dbReference type="Pfam" id="PF00544">
    <property type="entry name" value="Pectate_lyase_4"/>
    <property type="match status" value="1"/>
</dbReference>
<feature type="signal peptide" evidence="5">
    <location>
        <begin position="1"/>
        <end position="19"/>
    </location>
</feature>
<evidence type="ECO:0000256" key="2">
    <source>
        <dbReference type="ARBA" id="ARBA00022729"/>
    </source>
</evidence>
<dbReference type="Gene3D" id="2.160.20.10">
    <property type="entry name" value="Single-stranded right-handed beta-helix, Pectin lyase-like"/>
    <property type="match status" value="1"/>
</dbReference>
<dbReference type="AlphaFoldDB" id="A0A4Z1JNK3"/>
<feature type="chain" id="PRO_5021451457" description="Pectate lyase domain-containing protein" evidence="5">
    <location>
        <begin position="20"/>
        <end position="359"/>
    </location>
</feature>
<dbReference type="SUPFAM" id="SSF51126">
    <property type="entry name" value="Pectin lyase-like"/>
    <property type="match status" value="1"/>
</dbReference>
<comment type="similarity">
    <text evidence="1 4">Belongs to the polysaccharide lyase 1 family.</text>
</comment>
<protein>
    <recommendedName>
        <fullName evidence="6">Pectate lyase domain-containing protein</fullName>
    </recommendedName>
</protein>
<evidence type="ECO:0000256" key="1">
    <source>
        <dbReference type="ARBA" id="ARBA00010980"/>
    </source>
</evidence>
<dbReference type="STRING" id="278938.A0A4Z1JNK3"/>
<evidence type="ECO:0000256" key="5">
    <source>
        <dbReference type="SAM" id="SignalP"/>
    </source>
</evidence>
<name>A0A4Z1JNK3_9HELO</name>
<dbReference type="PANTHER" id="PTHR31683">
    <property type="entry name" value="PECTATE LYASE 18-RELATED"/>
    <property type="match status" value="1"/>
</dbReference>
<comment type="subcellular location">
    <subcellularLocation>
        <location evidence="4">Secreted</location>
    </subcellularLocation>
</comment>
<proteinExistence type="inferred from homology"/>
<dbReference type="Proteomes" id="UP000297229">
    <property type="component" value="Unassembled WGS sequence"/>
</dbReference>
<evidence type="ECO:0000256" key="4">
    <source>
        <dbReference type="RuleBase" id="RU361173"/>
    </source>
</evidence>
<keyword evidence="3 4" id="KW-0456">Lyase</keyword>
<dbReference type="SMART" id="SM00656">
    <property type="entry name" value="Amb_all"/>
    <property type="match status" value="1"/>
</dbReference>
<keyword evidence="4" id="KW-0964">Secreted</keyword>
<evidence type="ECO:0000259" key="6">
    <source>
        <dbReference type="SMART" id="SM00656"/>
    </source>
</evidence>
<evidence type="ECO:0000313" key="8">
    <source>
        <dbReference type="Proteomes" id="UP000297229"/>
    </source>
</evidence>
<keyword evidence="4" id="KW-0624">Polysaccharide degradation</keyword>
<dbReference type="InterPro" id="IPR045032">
    <property type="entry name" value="PEL"/>
</dbReference>
<reference evidence="7 8" key="1">
    <citation type="submission" date="2017-12" db="EMBL/GenBank/DDBJ databases">
        <title>Comparative genomics of Botrytis spp.</title>
        <authorList>
            <person name="Valero-Jimenez C.A."/>
            <person name="Tapia P."/>
            <person name="Veloso J."/>
            <person name="Silva-Moreno E."/>
            <person name="Staats M."/>
            <person name="Valdes J.H."/>
            <person name="Van Kan J.A.L."/>
        </authorList>
    </citation>
    <scope>NUCLEOTIDE SEQUENCE [LARGE SCALE GENOMIC DNA]</scope>
    <source>
        <strain evidence="7 8">Be9601</strain>
    </source>
</reference>
<dbReference type="GO" id="GO:0030570">
    <property type="term" value="F:pectate lyase activity"/>
    <property type="evidence" value="ECO:0007669"/>
    <property type="project" value="InterPro"/>
</dbReference>
<gene>
    <name evidence="7" type="ORF">BELL_0385g00110</name>
</gene>
<evidence type="ECO:0000256" key="3">
    <source>
        <dbReference type="ARBA" id="ARBA00023239"/>
    </source>
</evidence>